<protein>
    <submittedName>
        <fullName evidence="1">Uncharacterized protein</fullName>
    </submittedName>
</protein>
<reference evidence="1 2" key="1">
    <citation type="submission" date="2018-12" db="EMBL/GenBank/DDBJ databases">
        <authorList>
            <consortium name="Pathogen Informatics"/>
        </authorList>
    </citation>
    <scope>NUCLEOTIDE SEQUENCE [LARGE SCALE GENOMIC DNA]</scope>
    <source>
        <strain evidence="1 2">NCTC11432</strain>
    </source>
</reference>
<accession>A0A3S4N6H2</accession>
<dbReference type="AlphaFoldDB" id="A0A3S4N6H2"/>
<dbReference type="KEGG" id="cgle:NCTC11432_04338"/>
<evidence type="ECO:0000313" key="1">
    <source>
        <dbReference type="EMBL" id="VEE10714.1"/>
    </source>
</evidence>
<dbReference type="STRING" id="525257.HMPREF0204_11368"/>
<dbReference type="Proteomes" id="UP000279227">
    <property type="component" value="Chromosome"/>
</dbReference>
<proteinExistence type="predicted"/>
<organism evidence="1 2">
    <name type="scientific">Chryseobacterium gleum</name>
    <name type="common">Flavobacterium gleum</name>
    <dbReference type="NCBI Taxonomy" id="250"/>
    <lineage>
        <taxon>Bacteria</taxon>
        <taxon>Pseudomonadati</taxon>
        <taxon>Bacteroidota</taxon>
        <taxon>Flavobacteriia</taxon>
        <taxon>Flavobacteriales</taxon>
        <taxon>Weeksellaceae</taxon>
        <taxon>Chryseobacterium group</taxon>
        <taxon>Chryseobacterium</taxon>
    </lineage>
</organism>
<dbReference type="GeneID" id="93023760"/>
<sequence length="93" mass="10738">MKLEFETATLGVDFEKLLSTGIEMSKIGEELSSSLKNLDMPIAEIKDKFTITAVTGIDPSWAKLTPYQEKKWDFPEWHFEVPPKVYTLKIDWD</sequence>
<dbReference type="EMBL" id="LR134289">
    <property type="protein sequence ID" value="VEE10714.1"/>
    <property type="molecule type" value="Genomic_DNA"/>
</dbReference>
<evidence type="ECO:0000313" key="2">
    <source>
        <dbReference type="Proteomes" id="UP000279227"/>
    </source>
</evidence>
<name>A0A3S4N6H2_CHRGE</name>
<gene>
    <name evidence="1" type="ORF">NCTC11432_04338</name>
</gene>
<dbReference type="RefSeq" id="WP_002984536.1">
    <property type="nucleotide sequence ID" value="NZ_CP068486.1"/>
</dbReference>